<dbReference type="InterPro" id="IPR036637">
    <property type="entry name" value="Phosphohistidine_dom_sf"/>
</dbReference>
<gene>
    <name evidence="2" type="ORF">HPB52_024356</name>
</gene>
<dbReference type="InterPro" id="IPR008279">
    <property type="entry name" value="PEP-util_enz_mobile_dom"/>
</dbReference>
<dbReference type="GO" id="GO:0016772">
    <property type="term" value="F:transferase activity, transferring phosphorus-containing groups"/>
    <property type="evidence" value="ECO:0007669"/>
    <property type="project" value="InterPro"/>
</dbReference>
<dbReference type="PANTHER" id="PTHR43615:SF1">
    <property type="entry name" value="PPDK_N DOMAIN-CONTAINING PROTEIN"/>
    <property type="match status" value="1"/>
</dbReference>
<dbReference type="Proteomes" id="UP000821837">
    <property type="component" value="Unassembled WGS sequence"/>
</dbReference>
<dbReference type="InterPro" id="IPR051549">
    <property type="entry name" value="PEP_Utilizing_Enz"/>
</dbReference>
<accession>A0A9D4PC60</accession>
<dbReference type="PANTHER" id="PTHR43615">
    <property type="entry name" value="PHOSPHOENOLPYRUVATE SYNTHASE-RELATED"/>
    <property type="match status" value="1"/>
</dbReference>
<dbReference type="Pfam" id="PF00391">
    <property type="entry name" value="PEP-utilizers"/>
    <property type="match status" value="1"/>
</dbReference>
<reference evidence="2" key="1">
    <citation type="journal article" date="2020" name="Cell">
        <title>Large-Scale Comparative Analyses of Tick Genomes Elucidate Their Genetic Diversity and Vector Capacities.</title>
        <authorList>
            <consortium name="Tick Genome and Microbiome Consortium (TIGMIC)"/>
            <person name="Jia N."/>
            <person name="Wang J."/>
            <person name="Shi W."/>
            <person name="Du L."/>
            <person name="Sun Y."/>
            <person name="Zhan W."/>
            <person name="Jiang J.F."/>
            <person name="Wang Q."/>
            <person name="Zhang B."/>
            <person name="Ji P."/>
            <person name="Bell-Sakyi L."/>
            <person name="Cui X.M."/>
            <person name="Yuan T.T."/>
            <person name="Jiang B.G."/>
            <person name="Yang W.F."/>
            <person name="Lam T.T."/>
            <person name="Chang Q.C."/>
            <person name="Ding S.J."/>
            <person name="Wang X.J."/>
            <person name="Zhu J.G."/>
            <person name="Ruan X.D."/>
            <person name="Zhao L."/>
            <person name="Wei J.T."/>
            <person name="Ye R.Z."/>
            <person name="Que T.C."/>
            <person name="Du C.H."/>
            <person name="Zhou Y.H."/>
            <person name="Cheng J.X."/>
            <person name="Dai P.F."/>
            <person name="Guo W.B."/>
            <person name="Han X.H."/>
            <person name="Huang E.J."/>
            <person name="Li L.F."/>
            <person name="Wei W."/>
            <person name="Gao Y.C."/>
            <person name="Liu J.Z."/>
            <person name="Shao H.Z."/>
            <person name="Wang X."/>
            <person name="Wang C.C."/>
            <person name="Yang T.C."/>
            <person name="Huo Q.B."/>
            <person name="Li W."/>
            <person name="Chen H.Y."/>
            <person name="Chen S.E."/>
            <person name="Zhou L.G."/>
            <person name="Ni X.B."/>
            <person name="Tian J.H."/>
            <person name="Sheng Y."/>
            <person name="Liu T."/>
            <person name="Pan Y.S."/>
            <person name="Xia L.Y."/>
            <person name="Li J."/>
            <person name="Zhao F."/>
            <person name="Cao W.C."/>
        </authorList>
    </citation>
    <scope>NUCLEOTIDE SEQUENCE</scope>
    <source>
        <strain evidence="2">Rsan-2018</strain>
    </source>
</reference>
<dbReference type="EMBL" id="JABSTV010001361">
    <property type="protein sequence ID" value="KAH7932549.1"/>
    <property type="molecule type" value="Genomic_DNA"/>
</dbReference>
<evidence type="ECO:0000259" key="1">
    <source>
        <dbReference type="Pfam" id="PF00391"/>
    </source>
</evidence>
<dbReference type="AlphaFoldDB" id="A0A9D4PC60"/>
<evidence type="ECO:0000313" key="2">
    <source>
        <dbReference type="EMBL" id="KAH7932549.1"/>
    </source>
</evidence>
<dbReference type="VEuPathDB" id="VectorBase:RSAN_046260"/>
<name>A0A9D4PC60_RHISA</name>
<feature type="domain" description="PEP-utilising enzyme mobile" evidence="1">
    <location>
        <begin position="23"/>
        <end position="68"/>
    </location>
</feature>
<evidence type="ECO:0000313" key="3">
    <source>
        <dbReference type="Proteomes" id="UP000821837"/>
    </source>
</evidence>
<protein>
    <recommendedName>
        <fullName evidence="1">PEP-utilising enzyme mobile domain-containing protein</fullName>
    </recommendedName>
</protein>
<reference evidence="2" key="2">
    <citation type="submission" date="2021-09" db="EMBL/GenBank/DDBJ databases">
        <authorList>
            <person name="Jia N."/>
            <person name="Wang J."/>
            <person name="Shi W."/>
            <person name="Du L."/>
            <person name="Sun Y."/>
            <person name="Zhan W."/>
            <person name="Jiang J."/>
            <person name="Wang Q."/>
            <person name="Zhang B."/>
            <person name="Ji P."/>
            <person name="Sakyi L.B."/>
            <person name="Cui X."/>
            <person name="Yuan T."/>
            <person name="Jiang B."/>
            <person name="Yang W."/>
            <person name="Lam T.T.-Y."/>
            <person name="Chang Q."/>
            <person name="Ding S."/>
            <person name="Wang X."/>
            <person name="Zhu J."/>
            <person name="Ruan X."/>
            <person name="Zhao L."/>
            <person name="Wei J."/>
            <person name="Que T."/>
            <person name="Du C."/>
            <person name="Cheng J."/>
            <person name="Dai P."/>
            <person name="Han X."/>
            <person name="Huang E."/>
            <person name="Gao Y."/>
            <person name="Liu J."/>
            <person name="Shao H."/>
            <person name="Ye R."/>
            <person name="Li L."/>
            <person name="Wei W."/>
            <person name="Wang X."/>
            <person name="Wang C."/>
            <person name="Huo Q."/>
            <person name="Li W."/>
            <person name="Guo W."/>
            <person name="Chen H."/>
            <person name="Chen S."/>
            <person name="Zhou L."/>
            <person name="Zhou L."/>
            <person name="Ni X."/>
            <person name="Tian J."/>
            <person name="Zhou Y."/>
            <person name="Sheng Y."/>
            <person name="Liu T."/>
            <person name="Pan Y."/>
            <person name="Xia L."/>
            <person name="Li J."/>
            <person name="Zhao F."/>
            <person name="Cao W."/>
        </authorList>
    </citation>
    <scope>NUCLEOTIDE SEQUENCE</scope>
    <source>
        <strain evidence="2">Rsan-2018</strain>
        <tissue evidence="2">Larvae</tissue>
    </source>
</reference>
<organism evidence="2 3">
    <name type="scientific">Rhipicephalus sanguineus</name>
    <name type="common">Brown dog tick</name>
    <name type="synonym">Ixodes sanguineus</name>
    <dbReference type="NCBI Taxonomy" id="34632"/>
    <lineage>
        <taxon>Eukaryota</taxon>
        <taxon>Metazoa</taxon>
        <taxon>Ecdysozoa</taxon>
        <taxon>Arthropoda</taxon>
        <taxon>Chelicerata</taxon>
        <taxon>Arachnida</taxon>
        <taxon>Acari</taxon>
        <taxon>Parasitiformes</taxon>
        <taxon>Ixodida</taxon>
        <taxon>Ixodoidea</taxon>
        <taxon>Ixodidae</taxon>
        <taxon>Rhipicephalinae</taxon>
        <taxon>Rhipicephalus</taxon>
        <taxon>Rhipicephalus</taxon>
    </lineage>
</organism>
<dbReference type="SUPFAM" id="SSF52009">
    <property type="entry name" value="Phosphohistidine domain"/>
    <property type="match status" value="1"/>
</dbReference>
<proteinExistence type="predicted"/>
<sequence>MLVSTDIITRAHPSNAIFTRRREDVLVAYCTDIAWSPFFPLLSGVVTELGGLISHGAVVAREYGIPALSAPLAPLRPSEQVR</sequence>
<dbReference type="Gene3D" id="3.50.30.10">
    <property type="entry name" value="Phosphohistidine domain"/>
    <property type="match status" value="1"/>
</dbReference>
<comment type="caution">
    <text evidence="2">The sequence shown here is derived from an EMBL/GenBank/DDBJ whole genome shotgun (WGS) entry which is preliminary data.</text>
</comment>
<keyword evidence="3" id="KW-1185">Reference proteome</keyword>